<dbReference type="NCBIfam" id="TIGR03539">
    <property type="entry name" value="DapC_actino"/>
    <property type="match status" value="1"/>
</dbReference>
<gene>
    <name evidence="5" type="primary">dapC</name>
    <name evidence="5" type="ORF">C3B59_17690</name>
</gene>
<dbReference type="RefSeq" id="WP_103432513.1">
    <property type="nucleotide sequence ID" value="NZ_PPXF01000067.1"/>
</dbReference>
<sequence>MLKPLPEYPWDAMLPFAQQARAHADGIVDLSIGSPVDPTPPVVQAALASATDAHAYPQTTGTPALQHAIIDWYARRRGVTGLAGENVLPTIGSKELVALLPFMIGIGEGDTIVHPRAAYPTYAIGAAMAGADAFPSDDPAEWPETTRLIWLNSPGNPDGRVLPVEVLRAAVARARELGAVIVNDECYAELGWAAPWDAEPIPSILDPRVTDGDLRNIVAIYSLSKQSNMAGYRGAFAAGSSDVLGRLLTVRKHAGLMLPAPLQAAMVAALGDDEHVRVQRERYRARREVLLPALVAAGFRIENSEAGLYLWATAGVDAWDSIRQLAELGILAGPGPFYGDFYPRHVRFSLTADDERINAAADRLRAFAAA</sequence>
<evidence type="ECO:0000256" key="3">
    <source>
        <dbReference type="ARBA" id="ARBA00022679"/>
    </source>
</evidence>
<dbReference type="CDD" id="cd00609">
    <property type="entry name" value="AAT_like"/>
    <property type="match status" value="1"/>
</dbReference>
<dbReference type="OrthoDB" id="9813612at2"/>
<feature type="domain" description="Aminotransferase class I/classII large" evidence="4">
    <location>
        <begin position="27"/>
        <end position="364"/>
    </location>
</feature>
<dbReference type="InterPro" id="IPR004839">
    <property type="entry name" value="Aminotransferase_I/II_large"/>
</dbReference>
<dbReference type="EMBL" id="PPXF01000067">
    <property type="protein sequence ID" value="POH59060.1"/>
    <property type="molecule type" value="Genomic_DNA"/>
</dbReference>
<dbReference type="Proteomes" id="UP000237104">
    <property type="component" value="Unassembled WGS sequence"/>
</dbReference>
<dbReference type="InterPro" id="IPR015421">
    <property type="entry name" value="PyrdxlP-dep_Trfase_major"/>
</dbReference>
<dbReference type="GO" id="GO:0008483">
    <property type="term" value="F:transaminase activity"/>
    <property type="evidence" value="ECO:0007669"/>
    <property type="project" value="UniProtKB-KW"/>
</dbReference>
<dbReference type="Gene3D" id="3.90.1150.10">
    <property type="entry name" value="Aspartate Aminotransferase, domain 1"/>
    <property type="match status" value="1"/>
</dbReference>
<dbReference type="Gene3D" id="3.40.640.10">
    <property type="entry name" value="Type I PLP-dependent aspartate aminotransferase-like (Major domain)"/>
    <property type="match status" value="1"/>
</dbReference>
<dbReference type="PANTHER" id="PTHR42832:SF3">
    <property type="entry name" value="L-GLUTAMINE--4-(METHYLSULFANYL)-2-OXOBUTANOATE AMINOTRANSFERASE"/>
    <property type="match status" value="1"/>
</dbReference>
<reference evidence="5 6" key="1">
    <citation type="submission" date="2018-01" db="EMBL/GenBank/DDBJ databases">
        <title>Cryobacterium sp. nov., from glaciers in China.</title>
        <authorList>
            <person name="Liu Q."/>
            <person name="Xin Y.-H."/>
        </authorList>
    </citation>
    <scope>NUCLEOTIDE SEQUENCE [LARGE SCALE GENOMIC DNA]</scope>
    <source>
        <strain evidence="5 6">TMB1-8</strain>
    </source>
</reference>
<dbReference type="InterPro" id="IPR019880">
    <property type="entry name" value="OxyQ"/>
</dbReference>
<dbReference type="SUPFAM" id="SSF53383">
    <property type="entry name" value="PLP-dependent transferases"/>
    <property type="match status" value="1"/>
</dbReference>
<evidence type="ECO:0000256" key="1">
    <source>
        <dbReference type="ARBA" id="ARBA00001933"/>
    </source>
</evidence>
<dbReference type="AlphaFoldDB" id="A0A2S3Z573"/>
<dbReference type="InterPro" id="IPR015422">
    <property type="entry name" value="PyrdxlP-dep_Trfase_small"/>
</dbReference>
<evidence type="ECO:0000259" key="4">
    <source>
        <dbReference type="Pfam" id="PF00155"/>
    </source>
</evidence>
<dbReference type="Pfam" id="PF00155">
    <property type="entry name" value="Aminotran_1_2"/>
    <property type="match status" value="1"/>
</dbReference>
<comment type="caution">
    <text evidence="5">The sequence shown here is derived from an EMBL/GenBank/DDBJ whole genome shotgun (WGS) entry which is preliminary data.</text>
</comment>
<proteinExistence type="predicted"/>
<accession>A0A2S3Z573</accession>
<dbReference type="GO" id="GO:0030170">
    <property type="term" value="F:pyridoxal phosphate binding"/>
    <property type="evidence" value="ECO:0007669"/>
    <property type="project" value="InterPro"/>
</dbReference>
<evidence type="ECO:0000256" key="2">
    <source>
        <dbReference type="ARBA" id="ARBA00022576"/>
    </source>
</evidence>
<comment type="cofactor">
    <cofactor evidence="1">
        <name>pyridoxal 5'-phosphate</name>
        <dbReference type="ChEBI" id="CHEBI:597326"/>
    </cofactor>
</comment>
<organism evidence="5 6">
    <name type="scientific">Cryobacterium zongtaii</name>
    <dbReference type="NCBI Taxonomy" id="1259217"/>
    <lineage>
        <taxon>Bacteria</taxon>
        <taxon>Bacillati</taxon>
        <taxon>Actinomycetota</taxon>
        <taxon>Actinomycetes</taxon>
        <taxon>Micrococcales</taxon>
        <taxon>Microbacteriaceae</taxon>
        <taxon>Cryobacterium</taxon>
    </lineage>
</organism>
<protein>
    <submittedName>
        <fullName evidence="5">Succinyldiaminopimelate transaminase</fullName>
    </submittedName>
</protein>
<evidence type="ECO:0000313" key="6">
    <source>
        <dbReference type="Proteomes" id="UP000237104"/>
    </source>
</evidence>
<name>A0A2S3Z573_9MICO</name>
<keyword evidence="2" id="KW-0032">Aminotransferase</keyword>
<dbReference type="InterPro" id="IPR015424">
    <property type="entry name" value="PyrdxlP-dep_Trfase"/>
</dbReference>
<dbReference type="InterPro" id="IPR050881">
    <property type="entry name" value="LL-DAP_aminotransferase"/>
</dbReference>
<dbReference type="PANTHER" id="PTHR42832">
    <property type="entry name" value="AMINO ACID AMINOTRANSFERASE"/>
    <property type="match status" value="1"/>
</dbReference>
<evidence type="ECO:0000313" key="5">
    <source>
        <dbReference type="EMBL" id="POH59060.1"/>
    </source>
</evidence>
<keyword evidence="3" id="KW-0808">Transferase</keyword>